<sequence length="179" mass="18454">MNLRILVGIVPASALVAGGLLLAPSAGADICNDGAVKPDGGGADGYYTCFGREWIHTVPFHDPNSADGYGPNQTLPPICIRLPKNNPCPTGTPPAAATASSVVADGTYVVGQDVAPGLYRSAGGRGGNFCVWFHHAGIGNGNADAYDGGSSRGQTFTRILANEGSFETDYCQPWERVGD</sequence>
<accession>A0A9Q7WJB3</accession>
<organism evidence="2 3">
    <name type="scientific">Mycobacteroides abscessus subsp. bolletii</name>
    <dbReference type="NCBI Taxonomy" id="319705"/>
    <lineage>
        <taxon>Bacteria</taxon>
        <taxon>Bacillati</taxon>
        <taxon>Actinomycetota</taxon>
        <taxon>Actinomycetes</taxon>
        <taxon>Mycobacteriales</taxon>
        <taxon>Mycobacteriaceae</taxon>
        <taxon>Mycobacteroides</taxon>
        <taxon>Mycobacteroides abscessus</taxon>
    </lineage>
</organism>
<proteinExistence type="predicted"/>
<keyword evidence="1" id="KW-0732">Signal</keyword>
<gene>
    <name evidence="2" type="ORF">SAMEA2275694_02662</name>
</gene>
<dbReference type="AlphaFoldDB" id="A0A9Q7WJB3"/>
<comment type="caution">
    <text evidence="2">The sequence shown here is derived from an EMBL/GenBank/DDBJ whole genome shotgun (WGS) entry which is preliminary data.</text>
</comment>
<reference evidence="2 3" key="1">
    <citation type="submission" date="2016-11" db="EMBL/GenBank/DDBJ databases">
        <authorList>
            <consortium name="Pathogen Informatics"/>
        </authorList>
    </citation>
    <scope>NUCLEOTIDE SEQUENCE [LARGE SCALE GENOMIC DNA]</scope>
    <source>
        <strain evidence="2 3">968</strain>
    </source>
</reference>
<keyword evidence="2" id="KW-0449">Lipoprotein</keyword>
<dbReference type="RefSeq" id="WP_074363912.1">
    <property type="nucleotide sequence ID" value="NZ_FSCP01000001.1"/>
</dbReference>
<protein>
    <submittedName>
        <fullName evidence="2">Lipoprotein</fullName>
    </submittedName>
</protein>
<dbReference type="EMBL" id="FSFA01000003">
    <property type="protein sequence ID" value="SHX43639.1"/>
    <property type="molecule type" value="Genomic_DNA"/>
</dbReference>
<feature type="chain" id="PRO_5040354552" evidence="1">
    <location>
        <begin position="29"/>
        <end position="179"/>
    </location>
</feature>
<dbReference type="Proteomes" id="UP000185183">
    <property type="component" value="Unassembled WGS sequence"/>
</dbReference>
<feature type="signal peptide" evidence="1">
    <location>
        <begin position="1"/>
        <end position="28"/>
    </location>
</feature>
<evidence type="ECO:0000256" key="1">
    <source>
        <dbReference type="SAM" id="SignalP"/>
    </source>
</evidence>
<evidence type="ECO:0000313" key="2">
    <source>
        <dbReference type="EMBL" id="SHX43639.1"/>
    </source>
</evidence>
<name>A0A9Q7WJB3_9MYCO</name>
<evidence type="ECO:0000313" key="3">
    <source>
        <dbReference type="Proteomes" id="UP000185183"/>
    </source>
</evidence>